<evidence type="ECO:0000256" key="2">
    <source>
        <dbReference type="ARBA" id="ARBA00001947"/>
    </source>
</evidence>
<evidence type="ECO:0000256" key="1">
    <source>
        <dbReference type="ARBA" id="ARBA00001798"/>
    </source>
</evidence>
<gene>
    <name evidence="15" type="ORF">GIB67_024922</name>
</gene>
<dbReference type="FunFam" id="3.30.40.10:FF:000230">
    <property type="entry name" value="RBR-type E3 ubiquitin transferase"/>
    <property type="match status" value="1"/>
</dbReference>
<keyword evidence="16" id="KW-1185">Reference proteome</keyword>
<dbReference type="InterPro" id="IPR044066">
    <property type="entry name" value="TRIAD_supradom"/>
</dbReference>
<dbReference type="InterPro" id="IPR002156">
    <property type="entry name" value="RNaseH_domain"/>
</dbReference>
<name>A0A7J7NYY4_9MAGN</name>
<comment type="function">
    <text evidence="3">Might act as an E3 ubiquitin-protein ligase, or as part of E3 complex, which accepts ubiquitin from specific E2 ubiquitin-conjugating enzymes and then transfers it to substrates.</text>
</comment>
<evidence type="ECO:0000256" key="8">
    <source>
        <dbReference type="ARBA" id="ARBA00022737"/>
    </source>
</evidence>
<dbReference type="Gene3D" id="3.30.420.10">
    <property type="entry name" value="Ribonuclease H-like superfamily/Ribonuclease H"/>
    <property type="match status" value="1"/>
</dbReference>
<comment type="similarity">
    <text evidence="4">Belongs to the RBR family. Ariadne subfamily.</text>
</comment>
<dbReference type="Pfam" id="PF01485">
    <property type="entry name" value="IBR"/>
    <property type="match status" value="1"/>
</dbReference>
<keyword evidence="6" id="KW-0808">Transferase</keyword>
<feature type="domain" description="RING-type" evidence="13">
    <location>
        <begin position="205"/>
        <end position="252"/>
    </location>
</feature>
<evidence type="ECO:0000259" key="14">
    <source>
        <dbReference type="PROSITE" id="PS51873"/>
    </source>
</evidence>
<keyword evidence="7" id="KW-0479">Metal-binding</keyword>
<comment type="caution">
    <text evidence="15">The sequence shown here is derived from an EMBL/GenBank/DDBJ whole genome shotgun (WGS) entry which is preliminary data.</text>
</comment>
<dbReference type="Gene3D" id="3.30.40.10">
    <property type="entry name" value="Zinc/RING finger domain, C3HC4 (zinc finger)"/>
    <property type="match status" value="1"/>
</dbReference>
<evidence type="ECO:0000256" key="5">
    <source>
        <dbReference type="ARBA" id="ARBA00012251"/>
    </source>
</evidence>
<evidence type="ECO:0000256" key="12">
    <source>
        <dbReference type="PROSITE-ProRule" id="PRU00175"/>
    </source>
</evidence>
<dbReference type="SMART" id="SM00647">
    <property type="entry name" value="IBR"/>
    <property type="match status" value="1"/>
</dbReference>
<proteinExistence type="inferred from homology"/>
<organism evidence="15 16">
    <name type="scientific">Kingdonia uniflora</name>
    <dbReference type="NCBI Taxonomy" id="39325"/>
    <lineage>
        <taxon>Eukaryota</taxon>
        <taxon>Viridiplantae</taxon>
        <taxon>Streptophyta</taxon>
        <taxon>Embryophyta</taxon>
        <taxon>Tracheophyta</taxon>
        <taxon>Spermatophyta</taxon>
        <taxon>Magnoliopsida</taxon>
        <taxon>Ranunculales</taxon>
        <taxon>Circaeasteraceae</taxon>
        <taxon>Kingdonia</taxon>
    </lineage>
</organism>
<feature type="domain" description="RING-type" evidence="14">
    <location>
        <begin position="201"/>
        <end position="403"/>
    </location>
</feature>
<evidence type="ECO:0000256" key="6">
    <source>
        <dbReference type="ARBA" id="ARBA00022679"/>
    </source>
</evidence>
<dbReference type="AlphaFoldDB" id="A0A7J7NYY4"/>
<dbReference type="PROSITE" id="PS00518">
    <property type="entry name" value="ZF_RING_1"/>
    <property type="match status" value="1"/>
</dbReference>
<dbReference type="InterPro" id="IPR031127">
    <property type="entry name" value="E3_UB_ligase_RBR"/>
</dbReference>
<keyword evidence="9 12" id="KW-0863">Zinc-finger</keyword>
<evidence type="ECO:0000256" key="9">
    <source>
        <dbReference type="ARBA" id="ARBA00022771"/>
    </source>
</evidence>
<sequence>MEGFGDNCLVKFVKEKRLEEEEEEFCSCCGEEDEWRDTEDDAGEFGLNMFFKGVSIAEAGDLSCGFSGIGVVMERSAGVPIMQVQKKLDFYVEETVADYLALMDGLVEALDNKTRRVFAFTDSEVVYNQASSLLYMFLYIARGKRLENPLLGAMRERILELASKLEYFALKLVSAFELDRPLRLAQISIGIVCFSPNKEGPIEVCLICCDKKPTSMMITMKCSHKFCSHCMRTYVDGKVQTSQVPIRCPQIRCKHILSASECSSFLPVTCYELLEKALIEANLYGSEKIYCPFPNCSVLLDPRQCLSSRATSSTHLDDSCVECPECERFICSNCGVTWHSSMSCEEYQNLPIEERDAGDITLHRLAQNEKWKRCQQCRRMIELTQGCYHMTCWYEYSPYEFLN</sequence>
<dbReference type="OrthoDB" id="10009520at2759"/>
<dbReference type="EC" id="2.3.2.31" evidence="5"/>
<comment type="cofactor">
    <cofactor evidence="2">
        <name>Zn(2+)</name>
        <dbReference type="ChEBI" id="CHEBI:29105"/>
    </cofactor>
</comment>
<keyword evidence="10" id="KW-0833">Ubl conjugation pathway</keyword>
<evidence type="ECO:0000256" key="7">
    <source>
        <dbReference type="ARBA" id="ARBA00022723"/>
    </source>
</evidence>
<dbReference type="InterPro" id="IPR018957">
    <property type="entry name" value="Znf_C3HC4_RING-type"/>
</dbReference>
<dbReference type="Pfam" id="PF13456">
    <property type="entry name" value="RVT_3"/>
    <property type="match status" value="1"/>
</dbReference>
<dbReference type="PROSITE" id="PS51873">
    <property type="entry name" value="TRIAD"/>
    <property type="match status" value="1"/>
</dbReference>
<dbReference type="InterPro" id="IPR017907">
    <property type="entry name" value="Znf_RING_CS"/>
</dbReference>
<dbReference type="GO" id="GO:0061630">
    <property type="term" value="F:ubiquitin protein ligase activity"/>
    <property type="evidence" value="ECO:0007669"/>
    <property type="project" value="UniProtKB-EC"/>
</dbReference>
<accession>A0A7J7NYY4</accession>
<evidence type="ECO:0000256" key="4">
    <source>
        <dbReference type="ARBA" id="ARBA00005884"/>
    </source>
</evidence>
<keyword evidence="11" id="KW-0862">Zinc</keyword>
<dbReference type="GO" id="GO:0016567">
    <property type="term" value="P:protein ubiquitination"/>
    <property type="evidence" value="ECO:0007669"/>
    <property type="project" value="InterPro"/>
</dbReference>
<dbReference type="InterPro" id="IPR036397">
    <property type="entry name" value="RNaseH_sf"/>
</dbReference>
<evidence type="ECO:0000256" key="3">
    <source>
        <dbReference type="ARBA" id="ARBA00003976"/>
    </source>
</evidence>
<comment type="catalytic activity">
    <reaction evidence="1">
        <text>[E2 ubiquitin-conjugating enzyme]-S-ubiquitinyl-L-cysteine + [acceptor protein]-L-lysine = [E2 ubiquitin-conjugating enzyme]-L-cysteine + [acceptor protein]-N(6)-ubiquitinyl-L-lysine.</text>
        <dbReference type="EC" id="2.3.2.31"/>
    </reaction>
</comment>
<dbReference type="Pfam" id="PF00097">
    <property type="entry name" value="zf-C3HC4"/>
    <property type="match status" value="1"/>
</dbReference>
<keyword evidence="8" id="KW-0677">Repeat</keyword>
<dbReference type="EMBL" id="JACGCM010000440">
    <property type="protein sequence ID" value="KAF6172300.1"/>
    <property type="molecule type" value="Genomic_DNA"/>
</dbReference>
<dbReference type="PANTHER" id="PTHR11685">
    <property type="entry name" value="RBR FAMILY RING FINGER AND IBR DOMAIN-CONTAINING"/>
    <property type="match status" value="1"/>
</dbReference>
<evidence type="ECO:0000313" key="15">
    <source>
        <dbReference type="EMBL" id="KAF6172300.1"/>
    </source>
</evidence>
<dbReference type="SUPFAM" id="SSF57850">
    <property type="entry name" value="RING/U-box"/>
    <property type="match status" value="2"/>
</dbReference>
<evidence type="ECO:0000256" key="11">
    <source>
        <dbReference type="ARBA" id="ARBA00022833"/>
    </source>
</evidence>
<dbReference type="PROSITE" id="PS50089">
    <property type="entry name" value="ZF_RING_2"/>
    <property type="match status" value="1"/>
</dbReference>
<dbReference type="InterPro" id="IPR001841">
    <property type="entry name" value="Znf_RING"/>
</dbReference>
<dbReference type="GO" id="GO:0003676">
    <property type="term" value="F:nucleic acid binding"/>
    <property type="evidence" value="ECO:0007669"/>
    <property type="project" value="InterPro"/>
</dbReference>
<evidence type="ECO:0000256" key="10">
    <source>
        <dbReference type="ARBA" id="ARBA00022786"/>
    </source>
</evidence>
<protein>
    <recommendedName>
        <fullName evidence="5">RBR-type E3 ubiquitin transferase</fullName>
        <ecNumber evidence="5">2.3.2.31</ecNumber>
    </recommendedName>
</protein>
<dbReference type="InterPro" id="IPR013083">
    <property type="entry name" value="Znf_RING/FYVE/PHD"/>
</dbReference>
<reference evidence="15 16" key="1">
    <citation type="journal article" date="2020" name="IScience">
        <title>Genome Sequencing of the Endangered Kingdonia uniflora (Circaeasteraceae, Ranunculales) Reveals Potential Mechanisms of Evolutionary Specialization.</title>
        <authorList>
            <person name="Sun Y."/>
            <person name="Deng T."/>
            <person name="Zhang A."/>
            <person name="Moore M.J."/>
            <person name="Landis J.B."/>
            <person name="Lin N."/>
            <person name="Zhang H."/>
            <person name="Zhang X."/>
            <person name="Huang J."/>
            <person name="Zhang X."/>
            <person name="Sun H."/>
            <person name="Wang H."/>
        </authorList>
    </citation>
    <scope>NUCLEOTIDE SEQUENCE [LARGE SCALE GENOMIC DNA]</scope>
    <source>
        <strain evidence="15">TB1705</strain>
        <tissue evidence="15">Leaf</tissue>
    </source>
</reference>
<dbReference type="FunFam" id="3.30.420.10:FF:000076">
    <property type="entry name" value="RBR-type E3 ubiquitin transferase"/>
    <property type="match status" value="1"/>
</dbReference>
<dbReference type="CDD" id="cd22582">
    <property type="entry name" value="BRcat_RBR_unk"/>
    <property type="match status" value="1"/>
</dbReference>
<evidence type="ECO:0000259" key="13">
    <source>
        <dbReference type="PROSITE" id="PS50089"/>
    </source>
</evidence>
<dbReference type="Proteomes" id="UP000541444">
    <property type="component" value="Unassembled WGS sequence"/>
</dbReference>
<evidence type="ECO:0000313" key="16">
    <source>
        <dbReference type="Proteomes" id="UP000541444"/>
    </source>
</evidence>
<dbReference type="GO" id="GO:0008270">
    <property type="term" value="F:zinc ion binding"/>
    <property type="evidence" value="ECO:0007669"/>
    <property type="project" value="UniProtKB-KW"/>
</dbReference>
<dbReference type="SMART" id="SM00184">
    <property type="entry name" value="RING"/>
    <property type="match status" value="1"/>
</dbReference>
<dbReference type="InterPro" id="IPR002867">
    <property type="entry name" value="IBR_dom"/>
</dbReference>
<dbReference type="GO" id="GO:0004523">
    <property type="term" value="F:RNA-DNA hybrid ribonuclease activity"/>
    <property type="evidence" value="ECO:0007669"/>
    <property type="project" value="InterPro"/>
</dbReference>
<dbReference type="Gene3D" id="1.20.120.1750">
    <property type="match status" value="1"/>
</dbReference>